<keyword evidence="5" id="KW-1185">Reference proteome</keyword>
<feature type="domain" description="Domain X" evidence="2">
    <location>
        <begin position="193"/>
        <end position="320"/>
    </location>
</feature>
<accession>A0AAD5XYR4</accession>
<proteinExistence type="predicted"/>
<dbReference type="GO" id="GO:0090615">
    <property type="term" value="P:mitochondrial mRNA processing"/>
    <property type="evidence" value="ECO:0007669"/>
    <property type="project" value="TreeGrafter"/>
</dbReference>
<dbReference type="PANTHER" id="PTHR33642:SF4">
    <property type="entry name" value="COX1_OXI3 INTRON 1 PROTEIN-RELATED"/>
    <property type="match status" value="1"/>
</dbReference>
<dbReference type="CDD" id="cd01651">
    <property type="entry name" value="RT_G2_intron"/>
    <property type="match status" value="1"/>
</dbReference>
<reference evidence="4" key="1">
    <citation type="submission" date="2020-05" db="EMBL/GenBank/DDBJ databases">
        <title>Phylogenomic resolution of chytrid fungi.</title>
        <authorList>
            <person name="Stajich J.E."/>
            <person name="Amses K."/>
            <person name="Simmons R."/>
            <person name="Seto K."/>
            <person name="Myers J."/>
            <person name="Bonds A."/>
            <person name="Quandt C.A."/>
            <person name="Barry K."/>
            <person name="Liu P."/>
            <person name="Grigoriev I."/>
            <person name="Longcore J.E."/>
            <person name="James T.Y."/>
        </authorList>
    </citation>
    <scope>NUCLEOTIDE SEQUENCE</scope>
    <source>
        <strain evidence="4">JEL0476</strain>
    </source>
</reference>
<dbReference type="EMBL" id="JADGJW010000645">
    <property type="protein sequence ID" value="KAJ3214147.1"/>
    <property type="molecule type" value="Genomic_DNA"/>
</dbReference>
<dbReference type="Proteomes" id="UP001211065">
    <property type="component" value="Unassembled WGS sequence"/>
</dbReference>
<evidence type="ECO:0000313" key="5">
    <source>
        <dbReference type="Proteomes" id="UP001211065"/>
    </source>
</evidence>
<evidence type="ECO:0000259" key="2">
    <source>
        <dbReference type="Pfam" id="PF01348"/>
    </source>
</evidence>
<dbReference type="Pfam" id="PF21368">
    <property type="entry name" value="AI2M-like_HNH"/>
    <property type="match status" value="1"/>
</dbReference>
<feature type="domain" description="Reverse transcriptase" evidence="1">
    <location>
        <begin position="61"/>
        <end position="151"/>
    </location>
</feature>
<dbReference type="GO" id="GO:0006315">
    <property type="term" value="P:homing of group II introns"/>
    <property type="evidence" value="ECO:0007669"/>
    <property type="project" value="TreeGrafter"/>
</dbReference>
<gene>
    <name evidence="4" type="ORF">HK099_007005</name>
</gene>
<protein>
    <recommendedName>
        <fullName evidence="6">Reverse transcriptase domain-containing protein</fullName>
    </recommendedName>
</protein>
<dbReference type="SUPFAM" id="SSF56672">
    <property type="entry name" value="DNA/RNA polymerases"/>
    <property type="match status" value="1"/>
</dbReference>
<dbReference type="Pfam" id="PF00078">
    <property type="entry name" value="RVT_1"/>
    <property type="match status" value="1"/>
</dbReference>
<evidence type="ECO:0008006" key="6">
    <source>
        <dbReference type="Google" id="ProtNLM"/>
    </source>
</evidence>
<comment type="caution">
    <text evidence="4">The sequence shown here is derived from an EMBL/GenBank/DDBJ whole genome shotgun (WGS) entry which is preliminary data.</text>
</comment>
<feature type="domain" description="AI2M/AI1M-like HNH endonuclease" evidence="3">
    <location>
        <begin position="348"/>
        <end position="396"/>
    </location>
</feature>
<dbReference type="InterPro" id="IPR024937">
    <property type="entry name" value="Domain_X"/>
</dbReference>
<dbReference type="AlphaFoldDB" id="A0AAD5XYR4"/>
<dbReference type="InterPro" id="IPR049030">
    <property type="entry name" value="AI2M-like_HNH"/>
</dbReference>
<evidence type="ECO:0000259" key="3">
    <source>
        <dbReference type="Pfam" id="PF21368"/>
    </source>
</evidence>
<dbReference type="Pfam" id="PF01348">
    <property type="entry name" value="Intron_maturas2"/>
    <property type="match status" value="1"/>
</dbReference>
<dbReference type="InterPro" id="IPR000477">
    <property type="entry name" value="RT_dom"/>
</dbReference>
<dbReference type="PANTHER" id="PTHR33642">
    <property type="entry name" value="COX1/OXI3 INTRON 1 PROTEIN-RELATED"/>
    <property type="match status" value="1"/>
</dbReference>
<dbReference type="GO" id="GO:0005739">
    <property type="term" value="C:mitochondrion"/>
    <property type="evidence" value="ECO:0007669"/>
    <property type="project" value="TreeGrafter"/>
</dbReference>
<organism evidence="4 5">
    <name type="scientific">Clydaea vesicula</name>
    <dbReference type="NCBI Taxonomy" id="447962"/>
    <lineage>
        <taxon>Eukaryota</taxon>
        <taxon>Fungi</taxon>
        <taxon>Fungi incertae sedis</taxon>
        <taxon>Chytridiomycota</taxon>
        <taxon>Chytridiomycota incertae sedis</taxon>
        <taxon>Chytridiomycetes</taxon>
        <taxon>Lobulomycetales</taxon>
        <taxon>Lobulomycetaceae</taxon>
        <taxon>Clydaea</taxon>
    </lineage>
</organism>
<evidence type="ECO:0000259" key="1">
    <source>
        <dbReference type="Pfam" id="PF00078"/>
    </source>
</evidence>
<dbReference type="GO" id="GO:0003964">
    <property type="term" value="F:RNA-directed DNA polymerase activity"/>
    <property type="evidence" value="ECO:0007669"/>
    <property type="project" value="TreeGrafter"/>
</dbReference>
<dbReference type="InterPro" id="IPR043502">
    <property type="entry name" value="DNA/RNA_pol_sf"/>
</dbReference>
<evidence type="ECO:0000313" key="4">
    <source>
        <dbReference type="EMBL" id="KAJ3214147.1"/>
    </source>
</evidence>
<name>A0AAD5XYR4_9FUNG</name>
<sequence>MAAYDKVRINPNTKGTNNTTLDGINKDWFEKTTSDIRTGRFSFKLARRLDIPKPKEAIFEPTFHPASHGFRPKRSCHSALNDIKMKFGSSHWFIEGDISKCFDTINHKRAGYINFDKVFHNTEVGAPQGSVISPIISNIVLNELDKWIEEYTISFNKGERRRANPEYTKLIRGKVSKFEQGERKLVSLKPRPQLLAPISHLCNKLVENKYAKISKGSVVPTRNGKLIHLNEHMIIQHFTAILRGIINYYTFTSNFTRFKARMYYILKYSCALTLCTKMKLGTLRKTFKKYGPDLTVEIKDKKKISFPKYDEFKSKNILKLSYNYDPVSIIDLFSKKTYRTESMTNAVCSICGSKERVEMHHINKISNISPSSKGNYTKSLMIRLNRRQIPVCNPCHNS</sequence>